<evidence type="ECO:0000313" key="2">
    <source>
        <dbReference type="Proteomes" id="UP000624709"/>
    </source>
</evidence>
<name>A0ABQ4B3Z4_9ACTN</name>
<gene>
    <name evidence="1" type="ORF">Apa02nite_014920</name>
</gene>
<dbReference type="Proteomes" id="UP000624709">
    <property type="component" value="Unassembled WGS sequence"/>
</dbReference>
<reference evidence="1 2" key="1">
    <citation type="submission" date="2021-01" db="EMBL/GenBank/DDBJ databases">
        <title>Whole genome shotgun sequence of Actinoplanes palleronii NBRC 14916.</title>
        <authorList>
            <person name="Komaki H."/>
            <person name="Tamura T."/>
        </authorList>
    </citation>
    <scope>NUCLEOTIDE SEQUENCE [LARGE SCALE GENOMIC DNA]</scope>
    <source>
        <strain evidence="1 2">NBRC 14916</strain>
    </source>
</reference>
<accession>A0ABQ4B3Z4</accession>
<sequence length="110" mass="12907">MIVDVYPVGLLADLLMLRRALRLRHRHGIPWALRRLIARARRLCSWGHEGNWGAVKNSFNGYLAEPYEFPPGNYRRRCGTGWTRGRALRSLRRQLPADGPIRDMRTWTIR</sequence>
<dbReference type="EMBL" id="BOMS01000018">
    <property type="protein sequence ID" value="GIE65384.1"/>
    <property type="molecule type" value="Genomic_DNA"/>
</dbReference>
<dbReference type="RefSeq" id="WP_203824379.1">
    <property type="nucleotide sequence ID" value="NZ_BAAATY010000008.1"/>
</dbReference>
<keyword evidence="2" id="KW-1185">Reference proteome</keyword>
<comment type="caution">
    <text evidence="1">The sequence shown here is derived from an EMBL/GenBank/DDBJ whole genome shotgun (WGS) entry which is preliminary data.</text>
</comment>
<protein>
    <submittedName>
        <fullName evidence="1">Uncharacterized protein</fullName>
    </submittedName>
</protein>
<organism evidence="1 2">
    <name type="scientific">Actinoplanes palleronii</name>
    <dbReference type="NCBI Taxonomy" id="113570"/>
    <lineage>
        <taxon>Bacteria</taxon>
        <taxon>Bacillati</taxon>
        <taxon>Actinomycetota</taxon>
        <taxon>Actinomycetes</taxon>
        <taxon>Micromonosporales</taxon>
        <taxon>Micromonosporaceae</taxon>
        <taxon>Actinoplanes</taxon>
    </lineage>
</organism>
<evidence type="ECO:0000313" key="1">
    <source>
        <dbReference type="EMBL" id="GIE65384.1"/>
    </source>
</evidence>
<proteinExistence type="predicted"/>